<evidence type="ECO:0000313" key="2">
    <source>
        <dbReference type="Proteomes" id="UP000580250"/>
    </source>
</evidence>
<organism evidence="1 2">
    <name type="scientific">Meloidogyne enterolobii</name>
    <name type="common">Root-knot nematode worm</name>
    <name type="synonym">Meloidogyne mayaguensis</name>
    <dbReference type="NCBI Taxonomy" id="390850"/>
    <lineage>
        <taxon>Eukaryota</taxon>
        <taxon>Metazoa</taxon>
        <taxon>Ecdysozoa</taxon>
        <taxon>Nematoda</taxon>
        <taxon>Chromadorea</taxon>
        <taxon>Rhabditida</taxon>
        <taxon>Tylenchina</taxon>
        <taxon>Tylenchomorpha</taxon>
        <taxon>Tylenchoidea</taxon>
        <taxon>Meloidogynidae</taxon>
        <taxon>Meloidogyninae</taxon>
        <taxon>Meloidogyne</taxon>
    </lineage>
</organism>
<dbReference type="AlphaFoldDB" id="A0A6V7Y0V2"/>
<dbReference type="Proteomes" id="UP000580250">
    <property type="component" value="Unassembled WGS sequence"/>
</dbReference>
<protein>
    <submittedName>
        <fullName evidence="1">Uncharacterized protein</fullName>
    </submittedName>
</protein>
<sequence length="95" mass="10720">MILALLRFPICTKRQNFYKRQQHVCLSISRGGGVSPQRFCICGGKNMCNSNGDDSGSDSSFISSLLKSLGGRGEKKQQQREQQQRLFLERILILL</sequence>
<evidence type="ECO:0000313" key="1">
    <source>
        <dbReference type="EMBL" id="CAD2204457.1"/>
    </source>
</evidence>
<comment type="caution">
    <text evidence="1">The sequence shown here is derived from an EMBL/GenBank/DDBJ whole genome shotgun (WGS) entry which is preliminary data.</text>
</comment>
<accession>A0A6V7Y0V2</accession>
<reference evidence="1 2" key="1">
    <citation type="submission" date="2020-08" db="EMBL/GenBank/DDBJ databases">
        <authorList>
            <person name="Koutsovoulos G."/>
            <person name="Danchin GJ E."/>
        </authorList>
    </citation>
    <scope>NUCLEOTIDE SEQUENCE [LARGE SCALE GENOMIC DNA]</scope>
</reference>
<gene>
    <name evidence="1" type="ORF">MENT_LOCUS58202</name>
</gene>
<proteinExistence type="predicted"/>
<name>A0A6V7Y0V2_MELEN</name>
<dbReference type="EMBL" id="CAJEWN010002600">
    <property type="protein sequence ID" value="CAD2204457.1"/>
    <property type="molecule type" value="Genomic_DNA"/>
</dbReference>